<evidence type="ECO:0000313" key="1">
    <source>
        <dbReference type="EMBL" id="KAJ4342771.1"/>
    </source>
</evidence>
<evidence type="ECO:0000313" key="2">
    <source>
        <dbReference type="Proteomes" id="UP001140562"/>
    </source>
</evidence>
<name>A0A9W8X700_9PLEO</name>
<dbReference type="OrthoDB" id="3795561at2759"/>
<comment type="caution">
    <text evidence="1">The sequence shown here is derived from an EMBL/GenBank/DDBJ whole genome shotgun (WGS) entry which is preliminary data.</text>
</comment>
<proteinExistence type="predicted"/>
<gene>
    <name evidence="1" type="ORF">N0V87_000980</name>
</gene>
<dbReference type="AlphaFoldDB" id="A0A9W8X700"/>
<sequence>MSRQYDPTTDAVDLHVQNVKSMETEMAHGFANFSSIAEDLSVDQILGDAGQRVLNAETNEDALRLLVSNLKARLTVELTTVTAEAILAVPSQADEAVEITPAAYKQSGSSNVDSSNVSTDSNSITRTSAVIPRKPSPDIKYIIDPTNTSLIWNTVAAGWFALSSLPWGRMAVTAAGGLVDVAVFIARH</sequence>
<organism evidence="1 2">
    <name type="scientific">Didymella glomerata</name>
    <dbReference type="NCBI Taxonomy" id="749621"/>
    <lineage>
        <taxon>Eukaryota</taxon>
        <taxon>Fungi</taxon>
        <taxon>Dikarya</taxon>
        <taxon>Ascomycota</taxon>
        <taxon>Pezizomycotina</taxon>
        <taxon>Dothideomycetes</taxon>
        <taxon>Pleosporomycetidae</taxon>
        <taxon>Pleosporales</taxon>
        <taxon>Pleosporineae</taxon>
        <taxon>Didymellaceae</taxon>
        <taxon>Didymella</taxon>
    </lineage>
</organism>
<keyword evidence="2" id="KW-1185">Reference proteome</keyword>
<accession>A0A9W8X700</accession>
<dbReference type="EMBL" id="JAPEUV010000005">
    <property type="protein sequence ID" value="KAJ4342771.1"/>
    <property type="molecule type" value="Genomic_DNA"/>
</dbReference>
<protein>
    <submittedName>
        <fullName evidence="1">Uncharacterized protein</fullName>
    </submittedName>
</protein>
<dbReference type="Proteomes" id="UP001140562">
    <property type="component" value="Unassembled WGS sequence"/>
</dbReference>
<reference evidence="1" key="1">
    <citation type="submission" date="2022-10" db="EMBL/GenBank/DDBJ databases">
        <title>Tapping the CABI collections for fungal endophytes: first genome assemblies for Collariella, Neodidymelliopsis, Ascochyta clinopodiicola, Didymella pomorum, Didymosphaeria variabile, Neocosmospora piperis and Neocucurbitaria cava.</title>
        <authorList>
            <person name="Hill R."/>
        </authorList>
    </citation>
    <scope>NUCLEOTIDE SEQUENCE</scope>
    <source>
        <strain evidence="1">IMI 360193</strain>
    </source>
</reference>